<accession>A0ABS0Q6L4</accession>
<keyword evidence="2" id="KW-1185">Reference proteome</keyword>
<proteinExistence type="predicted"/>
<gene>
    <name evidence="1" type="ORF">I7X13_07525</name>
</gene>
<organism evidence="1 2">
    <name type="scientific">Hymenobacter negativus</name>
    <dbReference type="NCBI Taxonomy" id="2795026"/>
    <lineage>
        <taxon>Bacteria</taxon>
        <taxon>Pseudomonadati</taxon>
        <taxon>Bacteroidota</taxon>
        <taxon>Cytophagia</taxon>
        <taxon>Cytophagales</taxon>
        <taxon>Hymenobacteraceae</taxon>
        <taxon>Hymenobacter</taxon>
    </lineage>
</organism>
<evidence type="ECO:0000313" key="2">
    <source>
        <dbReference type="Proteomes" id="UP000625631"/>
    </source>
</evidence>
<reference evidence="1 2" key="1">
    <citation type="submission" date="2020-12" db="EMBL/GenBank/DDBJ databases">
        <title>Hymenobacter sp.</title>
        <authorList>
            <person name="Kim M.K."/>
        </authorList>
    </citation>
    <scope>NUCLEOTIDE SEQUENCE [LARGE SCALE GENOMIC DNA]</scope>
    <source>
        <strain evidence="1 2">BT442</strain>
    </source>
</reference>
<dbReference type="RefSeq" id="WP_198066652.1">
    <property type="nucleotide sequence ID" value="NZ_JAEDAD010000001.1"/>
</dbReference>
<dbReference type="EMBL" id="JAEDAE010000002">
    <property type="protein sequence ID" value="MBH8557891.1"/>
    <property type="molecule type" value="Genomic_DNA"/>
</dbReference>
<protein>
    <submittedName>
        <fullName evidence="1">Uncharacterized protein</fullName>
    </submittedName>
</protein>
<evidence type="ECO:0000313" key="1">
    <source>
        <dbReference type="EMBL" id="MBH8557891.1"/>
    </source>
</evidence>
<dbReference type="Proteomes" id="UP000625631">
    <property type="component" value="Unassembled WGS sequence"/>
</dbReference>
<sequence>MPLLHARWYGPAPYLSTIANTQLVAFALGTGVLTSRSAIASLIPKFVSTQLRPDSTIASTGVSVVKLQIGD</sequence>
<name>A0ABS0Q6L4_9BACT</name>
<comment type="caution">
    <text evidence="1">The sequence shown here is derived from an EMBL/GenBank/DDBJ whole genome shotgun (WGS) entry which is preliminary data.</text>
</comment>